<dbReference type="Proteomes" id="UP000214646">
    <property type="component" value="Unassembled WGS sequence"/>
</dbReference>
<evidence type="ECO:0000313" key="9">
    <source>
        <dbReference type="EMBL" id="OWK46360.1"/>
    </source>
</evidence>
<dbReference type="InterPro" id="IPR036259">
    <property type="entry name" value="MFS_trans_sf"/>
</dbReference>
<dbReference type="PROSITE" id="PS50850">
    <property type="entry name" value="MFS"/>
    <property type="match status" value="1"/>
</dbReference>
<dbReference type="GO" id="GO:0016020">
    <property type="term" value="C:membrane"/>
    <property type="evidence" value="ECO:0007669"/>
    <property type="project" value="UniProtKB-SubCell"/>
</dbReference>
<comment type="caution">
    <text evidence="9">The sequence shown here is derived from an EMBL/GenBank/DDBJ whole genome shotgun (WGS) entry which is preliminary data.</text>
</comment>
<feature type="transmembrane region" description="Helical" evidence="7">
    <location>
        <begin position="303"/>
        <end position="322"/>
    </location>
</feature>
<dbReference type="Gene3D" id="1.20.1250.20">
    <property type="entry name" value="MFS general substrate transporter like domains"/>
    <property type="match status" value="2"/>
</dbReference>
<dbReference type="SUPFAM" id="SSF103473">
    <property type="entry name" value="MFS general substrate transporter"/>
    <property type="match status" value="1"/>
</dbReference>
<feature type="transmembrane region" description="Helical" evidence="7">
    <location>
        <begin position="150"/>
        <end position="173"/>
    </location>
</feature>
<keyword evidence="10" id="KW-1185">Reference proteome</keyword>
<keyword evidence="5" id="KW-0534">Nitrate assimilation</keyword>
<keyword evidence="6 7" id="KW-0472">Membrane</keyword>
<feature type="transmembrane region" description="Helical" evidence="7">
    <location>
        <begin position="12"/>
        <end position="34"/>
    </location>
</feature>
<evidence type="ECO:0000256" key="5">
    <source>
        <dbReference type="ARBA" id="ARBA00023063"/>
    </source>
</evidence>
<comment type="subcellular location">
    <subcellularLocation>
        <location evidence="1">Membrane</location>
        <topology evidence="1">Multi-pass membrane protein</topology>
    </subcellularLocation>
</comment>
<feature type="transmembrane region" description="Helical" evidence="7">
    <location>
        <begin position="101"/>
        <end position="121"/>
    </location>
</feature>
<feature type="transmembrane region" description="Helical" evidence="7">
    <location>
        <begin position="273"/>
        <end position="291"/>
    </location>
</feature>
<evidence type="ECO:0000256" key="3">
    <source>
        <dbReference type="ARBA" id="ARBA00022692"/>
    </source>
</evidence>
<evidence type="ECO:0000256" key="1">
    <source>
        <dbReference type="ARBA" id="ARBA00004141"/>
    </source>
</evidence>
<reference evidence="10" key="1">
    <citation type="submission" date="2017-06" db="EMBL/GenBank/DDBJ databases">
        <title>Genome analysis of Fimbriiglobus ruber SP5, the first member of the order Planctomycetales with confirmed chitinolytic capability.</title>
        <authorList>
            <person name="Ravin N.V."/>
            <person name="Rakitin A.L."/>
            <person name="Ivanova A.A."/>
            <person name="Beletsky A.V."/>
            <person name="Kulichevskaya I.S."/>
            <person name="Mardanov A.V."/>
            <person name="Dedysh S.N."/>
        </authorList>
    </citation>
    <scope>NUCLEOTIDE SEQUENCE [LARGE SCALE GENOMIC DNA]</scope>
    <source>
        <strain evidence="10">SP5</strain>
    </source>
</reference>
<comment type="similarity">
    <text evidence="2">Belongs to the major facilitator superfamily. Nitrate/nitrite porter (TC 2.A.1.8) family.</text>
</comment>
<feature type="transmembrane region" description="Helical" evidence="7">
    <location>
        <begin position="397"/>
        <end position="415"/>
    </location>
</feature>
<dbReference type="InterPro" id="IPR020846">
    <property type="entry name" value="MFS_dom"/>
</dbReference>
<dbReference type="RefSeq" id="WP_088251601.1">
    <property type="nucleotide sequence ID" value="NZ_NIDE01000001.1"/>
</dbReference>
<protein>
    <submittedName>
        <fullName evidence="9">Nitrate/nitrite transporter</fullName>
    </submittedName>
</protein>
<sequence>MASEPTRRLRVLGLSTFAFTLLFAVWLMFGVLGVPIQEELNLTNVQLGWLGAVAVLSGALPRLTFGIWSDVYGGRRMMTLVLLLVAVPTFFVSRATSYEELLACALFFGMAGNGFTIGIAWNAAWFPKQQQGLALGVVGAGNVGASVTKLIFGLFGATLLVAIPAGGLLGGLIPSGWRFYPMLYSVLLVATAAAVWFLSPKPDHTPAKGRTYRSILAPLKFARVWEYSLQYVVVFGAYVALSLALPKFFVAVYGNELRAAFDIPAGQDGAMKVLGVASLLTTLFIFPASLLRPLGGWMSDKWGATGVLWGVFATMLVSGLALSVPLGLGVWVFTALTVVLGCGMGIGKAAVYKLIPDHFPRDVGAVGGLVGMLGALGGFVLPPVWAYLNLWTSVPQMTFAVLTILTAISCGWFFLSQVGTGRVQVQQTDAAVEMVK</sequence>
<dbReference type="AlphaFoldDB" id="A0A225DXU4"/>
<dbReference type="GO" id="GO:0042128">
    <property type="term" value="P:nitrate assimilation"/>
    <property type="evidence" value="ECO:0007669"/>
    <property type="project" value="UniProtKB-KW"/>
</dbReference>
<feature type="transmembrane region" description="Helical" evidence="7">
    <location>
        <begin position="77"/>
        <end position="95"/>
    </location>
</feature>
<feature type="transmembrane region" description="Helical" evidence="7">
    <location>
        <begin position="328"/>
        <end position="351"/>
    </location>
</feature>
<keyword evidence="3 7" id="KW-0812">Transmembrane</keyword>
<dbReference type="Pfam" id="PF07690">
    <property type="entry name" value="MFS_1"/>
    <property type="match status" value="2"/>
</dbReference>
<evidence type="ECO:0000259" key="8">
    <source>
        <dbReference type="PROSITE" id="PS50850"/>
    </source>
</evidence>
<evidence type="ECO:0000256" key="4">
    <source>
        <dbReference type="ARBA" id="ARBA00022989"/>
    </source>
</evidence>
<feature type="transmembrane region" description="Helical" evidence="7">
    <location>
        <begin position="363"/>
        <end position="385"/>
    </location>
</feature>
<dbReference type="InterPro" id="IPR044772">
    <property type="entry name" value="NO3_transporter"/>
</dbReference>
<dbReference type="EMBL" id="NIDE01000001">
    <property type="protein sequence ID" value="OWK46360.1"/>
    <property type="molecule type" value="Genomic_DNA"/>
</dbReference>
<evidence type="ECO:0000313" key="10">
    <source>
        <dbReference type="Proteomes" id="UP000214646"/>
    </source>
</evidence>
<feature type="transmembrane region" description="Helical" evidence="7">
    <location>
        <begin position="229"/>
        <end position="253"/>
    </location>
</feature>
<evidence type="ECO:0000256" key="2">
    <source>
        <dbReference type="ARBA" id="ARBA00008432"/>
    </source>
</evidence>
<feature type="transmembrane region" description="Helical" evidence="7">
    <location>
        <begin position="46"/>
        <end position="65"/>
    </location>
</feature>
<dbReference type="GO" id="GO:0015112">
    <property type="term" value="F:nitrate transmembrane transporter activity"/>
    <property type="evidence" value="ECO:0007669"/>
    <property type="project" value="InterPro"/>
</dbReference>
<accession>A0A225DXU4</accession>
<evidence type="ECO:0000256" key="6">
    <source>
        <dbReference type="ARBA" id="ARBA00023136"/>
    </source>
</evidence>
<feature type="domain" description="Major facilitator superfamily (MFS) profile" evidence="8">
    <location>
        <begin position="8"/>
        <end position="421"/>
    </location>
</feature>
<keyword evidence="4 7" id="KW-1133">Transmembrane helix</keyword>
<dbReference type="InterPro" id="IPR011701">
    <property type="entry name" value="MFS"/>
</dbReference>
<dbReference type="OrthoDB" id="9773404at2"/>
<organism evidence="9 10">
    <name type="scientific">Fimbriiglobus ruber</name>
    <dbReference type="NCBI Taxonomy" id="1908690"/>
    <lineage>
        <taxon>Bacteria</taxon>
        <taxon>Pseudomonadati</taxon>
        <taxon>Planctomycetota</taxon>
        <taxon>Planctomycetia</taxon>
        <taxon>Gemmatales</taxon>
        <taxon>Gemmataceae</taxon>
        <taxon>Fimbriiglobus</taxon>
    </lineage>
</organism>
<evidence type="ECO:0000256" key="7">
    <source>
        <dbReference type="SAM" id="Phobius"/>
    </source>
</evidence>
<feature type="transmembrane region" description="Helical" evidence="7">
    <location>
        <begin position="179"/>
        <end position="198"/>
    </location>
</feature>
<proteinExistence type="inferred from homology"/>
<dbReference type="PANTHER" id="PTHR23515">
    <property type="entry name" value="HIGH-AFFINITY NITRATE TRANSPORTER 2.3"/>
    <property type="match status" value="1"/>
</dbReference>
<gene>
    <name evidence="9" type="ORF">FRUB_00059</name>
</gene>
<name>A0A225DXU4_9BACT</name>